<keyword evidence="1" id="KW-0472">Membrane</keyword>
<evidence type="ECO:0000313" key="2">
    <source>
        <dbReference type="EMBL" id="MCA9381667.1"/>
    </source>
</evidence>
<dbReference type="Proteomes" id="UP000775877">
    <property type="component" value="Unassembled WGS sequence"/>
</dbReference>
<keyword evidence="1" id="KW-0812">Transmembrane</keyword>
<name>A0A955L2E3_9BACT</name>
<gene>
    <name evidence="2" type="ORF">KC678_05355</name>
</gene>
<proteinExistence type="predicted"/>
<keyword evidence="1" id="KW-1133">Transmembrane helix</keyword>
<comment type="caution">
    <text evidence="2">The sequence shown here is derived from an EMBL/GenBank/DDBJ whole genome shotgun (WGS) entry which is preliminary data.</text>
</comment>
<evidence type="ECO:0000256" key="1">
    <source>
        <dbReference type="SAM" id="Phobius"/>
    </source>
</evidence>
<reference evidence="2" key="2">
    <citation type="journal article" date="2021" name="Microbiome">
        <title>Successional dynamics and alternative stable states in a saline activated sludge microbial community over 9 years.</title>
        <authorList>
            <person name="Wang Y."/>
            <person name="Ye J."/>
            <person name="Ju F."/>
            <person name="Liu L."/>
            <person name="Boyd J.A."/>
            <person name="Deng Y."/>
            <person name="Parks D.H."/>
            <person name="Jiang X."/>
            <person name="Yin X."/>
            <person name="Woodcroft B.J."/>
            <person name="Tyson G.W."/>
            <person name="Hugenholtz P."/>
            <person name="Polz M.F."/>
            <person name="Zhang T."/>
        </authorList>
    </citation>
    <scope>NUCLEOTIDE SEQUENCE</scope>
    <source>
        <strain evidence="2">HKST-UBA13</strain>
    </source>
</reference>
<dbReference type="AlphaFoldDB" id="A0A955L2E3"/>
<feature type="transmembrane region" description="Helical" evidence="1">
    <location>
        <begin position="7"/>
        <end position="27"/>
    </location>
</feature>
<protein>
    <submittedName>
        <fullName evidence="2">Uncharacterized protein</fullName>
    </submittedName>
</protein>
<organism evidence="2 3">
    <name type="scientific">Candidatus Dojkabacteria bacterium</name>
    <dbReference type="NCBI Taxonomy" id="2099670"/>
    <lineage>
        <taxon>Bacteria</taxon>
        <taxon>Candidatus Dojkabacteria</taxon>
    </lineage>
</organism>
<dbReference type="EMBL" id="JAGQLJ010000154">
    <property type="protein sequence ID" value="MCA9381667.1"/>
    <property type="molecule type" value="Genomic_DNA"/>
</dbReference>
<sequence>MRQIKTRAYLMLEFAAILALSGAVLYLNNTKDLNELQFAEASTSLTFKAEPEVIKPGQSVTLSWSAPGLSDVYINNGIGSVDNEGIEVVFPKVGDTYVIKGYLNGKEYSEQILIKRSN</sequence>
<reference evidence="2" key="1">
    <citation type="submission" date="2020-04" db="EMBL/GenBank/DDBJ databases">
        <authorList>
            <person name="Zhang T."/>
        </authorList>
    </citation>
    <scope>NUCLEOTIDE SEQUENCE</scope>
    <source>
        <strain evidence="2">HKST-UBA13</strain>
    </source>
</reference>
<accession>A0A955L2E3</accession>
<evidence type="ECO:0000313" key="3">
    <source>
        <dbReference type="Proteomes" id="UP000775877"/>
    </source>
</evidence>